<dbReference type="SUPFAM" id="SSF52172">
    <property type="entry name" value="CheY-like"/>
    <property type="match status" value="1"/>
</dbReference>
<dbReference type="InterPro" id="IPR001610">
    <property type="entry name" value="PAC"/>
</dbReference>
<dbReference type="Gene3D" id="1.10.287.130">
    <property type="match status" value="1"/>
</dbReference>
<evidence type="ECO:0000259" key="12">
    <source>
        <dbReference type="PROSITE" id="PS50112"/>
    </source>
</evidence>
<dbReference type="CDD" id="cd00130">
    <property type="entry name" value="PAS"/>
    <property type="match status" value="2"/>
</dbReference>
<dbReference type="RefSeq" id="WP_083611282.1">
    <property type="nucleotide sequence ID" value="NZ_FQZU01000055.1"/>
</dbReference>
<dbReference type="SMART" id="SM00387">
    <property type="entry name" value="HATPase_c"/>
    <property type="match status" value="1"/>
</dbReference>
<dbReference type="SMART" id="SM00091">
    <property type="entry name" value="PAS"/>
    <property type="match status" value="2"/>
</dbReference>
<dbReference type="Pfam" id="PF00072">
    <property type="entry name" value="Response_reg"/>
    <property type="match status" value="1"/>
</dbReference>
<evidence type="ECO:0000256" key="6">
    <source>
        <dbReference type="ARBA" id="ARBA00022777"/>
    </source>
</evidence>
<dbReference type="STRING" id="1121393.SAMN02745216_04908"/>
<keyword evidence="8" id="KW-0902">Two-component regulatory system</keyword>
<dbReference type="Gene3D" id="3.40.50.2300">
    <property type="match status" value="1"/>
</dbReference>
<evidence type="ECO:0000256" key="1">
    <source>
        <dbReference type="ARBA" id="ARBA00000085"/>
    </source>
</evidence>
<dbReference type="InterPro" id="IPR004358">
    <property type="entry name" value="Sig_transdc_His_kin-like_C"/>
</dbReference>
<feature type="domain" description="Histidine kinase" evidence="10">
    <location>
        <begin position="310"/>
        <end position="533"/>
    </location>
</feature>
<dbReference type="InterPro" id="IPR011006">
    <property type="entry name" value="CheY-like_superfamily"/>
</dbReference>
<evidence type="ECO:0000256" key="3">
    <source>
        <dbReference type="ARBA" id="ARBA00022553"/>
    </source>
</evidence>
<dbReference type="Pfam" id="PF02518">
    <property type="entry name" value="HATPase_c"/>
    <property type="match status" value="1"/>
</dbReference>
<evidence type="ECO:0000259" key="13">
    <source>
        <dbReference type="PROSITE" id="PS50113"/>
    </source>
</evidence>
<dbReference type="EC" id="2.7.13.3" evidence="2"/>
<dbReference type="CDD" id="cd00082">
    <property type="entry name" value="HisKA"/>
    <property type="match status" value="1"/>
</dbReference>
<dbReference type="Pfam" id="PF13188">
    <property type="entry name" value="PAS_8"/>
    <property type="match status" value="1"/>
</dbReference>
<dbReference type="PANTHER" id="PTHR43065:SF46">
    <property type="entry name" value="C4-DICARBOXYLATE TRANSPORT SENSOR PROTEIN DCTB"/>
    <property type="match status" value="1"/>
</dbReference>
<dbReference type="AlphaFoldDB" id="A0A1M6Z5N9"/>
<evidence type="ECO:0000256" key="4">
    <source>
        <dbReference type="ARBA" id="ARBA00022679"/>
    </source>
</evidence>
<dbReference type="InterPro" id="IPR036097">
    <property type="entry name" value="HisK_dim/P_sf"/>
</dbReference>
<reference evidence="15" key="1">
    <citation type="submission" date="2016-11" db="EMBL/GenBank/DDBJ databases">
        <authorList>
            <person name="Varghese N."/>
            <person name="Submissions S."/>
        </authorList>
    </citation>
    <scope>NUCLEOTIDE SEQUENCE [LARGE SCALE GENOMIC DNA]</scope>
    <source>
        <strain evidence="15">DSM 16219</strain>
    </source>
</reference>
<dbReference type="PANTHER" id="PTHR43065">
    <property type="entry name" value="SENSOR HISTIDINE KINASE"/>
    <property type="match status" value="1"/>
</dbReference>
<evidence type="ECO:0000256" key="8">
    <source>
        <dbReference type="ARBA" id="ARBA00023012"/>
    </source>
</evidence>
<dbReference type="InterPro" id="IPR000014">
    <property type="entry name" value="PAS"/>
</dbReference>
<dbReference type="PROSITE" id="PS50113">
    <property type="entry name" value="PAC"/>
    <property type="match status" value="1"/>
</dbReference>
<dbReference type="CDD" id="cd00156">
    <property type="entry name" value="REC"/>
    <property type="match status" value="1"/>
</dbReference>
<dbReference type="InterPro" id="IPR000700">
    <property type="entry name" value="PAS-assoc_C"/>
</dbReference>
<evidence type="ECO:0000256" key="7">
    <source>
        <dbReference type="ARBA" id="ARBA00022840"/>
    </source>
</evidence>
<dbReference type="InterPro" id="IPR003661">
    <property type="entry name" value="HisK_dim/P_dom"/>
</dbReference>
<keyword evidence="6" id="KW-0418">Kinase</keyword>
<dbReference type="Proteomes" id="UP000183994">
    <property type="component" value="Unassembled WGS sequence"/>
</dbReference>
<evidence type="ECO:0000256" key="5">
    <source>
        <dbReference type="ARBA" id="ARBA00022741"/>
    </source>
</evidence>
<sequence>MSATTRPAPNRGDLEKRIFELEAELELLRSWRNNGGDDLFRTMYESSNVGIARVALDFTILEANRAYCEMLGYSEDELIGKTLQQITAPESLPENIEKQKLLRDLKIDSFRMEKEFIRKDGSQAWGLLHASVIKNGQGEAQYFLGSVADISDRKKVEAELRESEFKYRTLFENMEQGVFYQKDTGELSDVNTRALELFGLTRDEFLGRTSKHPEWKVFDEEGNLLEPKDHPSIKTLRTGRAVRDQVLGVYNPRKKQMVWLSVSATPQCGHDHELPCQVFVTLHDLTALKNMQRRLSQSHKLEAIGTLAGGIAHDFNNLLSVILGNAELAISDTPHDSPAAESLLEIQSAGMRARDVVRQLLEFAKPEGKKKQLVDLIGIVQESIRFLRATIPSTVDIQVKILINKAPVMADPSNLYQVMINLCTNAAHAMAGRGGVLGVNVTRHESTGEDPDFFALGPGEYVRLSVSDTGVGMDVQTQNKIFDPYFTTRDVGEGAGMGLAVVHGIVEAHGGRIHVESEPEKGSTFTVVFPLALALPAAPALNGNSYEGGNERILLVDDEASVLRTVNMMLERLGYQVTSYNDAPEALEAFKERPEDFDAIVTDMTMPGLTGALLAEEAHAVKPGVPVVLCTGYSENIDEESAKDQGISAFIMKPVVRREMARVIRFALDGAGSSGRAVEPG</sequence>
<gene>
    <name evidence="14" type="ORF">SAMN02745216_04908</name>
</gene>
<comment type="catalytic activity">
    <reaction evidence="1">
        <text>ATP + protein L-histidine = ADP + protein N-phospho-L-histidine.</text>
        <dbReference type="EC" id="2.7.13.3"/>
    </reaction>
</comment>
<dbReference type="GO" id="GO:0000155">
    <property type="term" value="F:phosphorelay sensor kinase activity"/>
    <property type="evidence" value="ECO:0007669"/>
    <property type="project" value="InterPro"/>
</dbReference>
<keyword evidence="7" id="KW-0067">ATP-binding</keyword>
<protein>
    <recommendedName>
        <fullName evidence="2">histidine kinase</fullName>
        <ecNumber evidence="2">2.7.13.3</ecNumber>
    </recommendedName>
</protein>
<evidence type="ECO:0000313" key="14">
    <source>
        <dbReference type="EMBL" id="SHL25791.1"/>
    </source>
</evidence>
<dbReference type="InterPro" id="IPR001789">
    <property type="entry name" value="Sig_transdc_resp-reg_receiver"/>
</dbReference>
<dbReference type="PROSITE" id="PS50109">
    <property type="entry name" value="HIS_KIN"/>
    <property type="match status" value="1"/>
</dbReference>
<feature type="domain" description="PAC" evidence="13">
    <location>
        <begin position="110"/>
        <end position="162"/>
    </location>
</feature>
<dbReference type="InterPro" id="IPR003594">
    <property type="entry name" value="HATPase_dom"/>
</dbReference>
<dbReference type="SUPFAM" id="SSF55785">
    <property type="entry name" value="PYP-like sensor domain (PAS domain)"/>
    <property type="match status" value="2"/>
</dbReference>
<keyword evidence="4" id="KW-0808">Transferase</keyword>
<dbReference type="Pfam" id="PF00512">
    <property type="entry name" value="HisKA"/>
    <property type="match status" value="1"/>
</dbReference>
<proteinExistence type="predicted"/>
<dbReference type="InterPro" id="IPR036890">
    <property type="entry name" value="HATPase_C_sf"/>
</dbReference>
<organism evidence="14 15">
    <name type="scientific">Desulfatibacillum alkenivorans DSM 16219</name>
    <dbReference type="NCBI Taxonomy" id="1121393"/>
    <lineage>
        <taxon>Bacteria</taxon>
        <taxon>Pseudomonadati</taxon>
        <taxon>Thermodesulfobacteriota</taxon>
        <taxon>Desulfobacteria</taxon>
        <taxon>Desulfobacterales</taxon>
        <taxon>Desulfatibacillaceae</taxon>
        <taxon>Desulfatibacillum</taxon>
    </lineage>
</organism>
<evidence type="ECO:0000256" key="9">
    <source>
        <dbReference type="PROSITE-ProRule" id="PRU00169"/>
    </source>
</evidence>
<name>A0A1M6Z5N9_9BACT</name>
<dbReference type="Gene3D" id="3.30.450.20">
    <property type="entry name" value="PAS domain"/>
    <property type="match status" value="2"/>
</dbReference>
<dbReference type="PROSITE" id="PS50110">
    <property type="entry name" value="RESPONSE_REGULATORY"/>
    <property type="match status" value="1"/>
</dbReference>
<keyword evidence="15" id="KW-1185">Reference proteome</keyword>
<keyword evidence="3 9" id="KW-0597">Phosphoprotein</keyword>
<feature type="domain" description="Response regulatory" evidence="11">
    <location>
        <begin position="552"/>
        <end position="668"/>
    </location>
</feature>
<dbReference type="EMBL" id="FQZU01000055">
    <property type="protein sequence ID" value="SHL25791.1"/>
    <property type="molecule type" value="Genomic_DNA"/>
</dbReference>
<dbReference type="SUPFAM" id="SSF55874">
    <property type="entry name" value="ATPase domain of HSP90 chaperone/DNA topoisomerase II/histidine kinase"/>
    <property type="match status" value="1"/>
</dbReference>
<dbReference type="InterPro" id="IPR005467">
    <property type="entry name" value="His_kinase_dom"/>
</dbReference>
<feature type="modified residue" description="4-aspartylphosphate" evidence="9">
    <location>
        <position position="603"/>
    </location>
</feature>
<accession>A0A1M6Z5N9</accession>
<dbReference type="SUPFAM" id="SSF47384">
    <property type="entry name" value="Homodimeric domain of signal transducing histidine kinase"/>
    <property type="match status" value="1"/>
</dbReference>
<dbReference type="PROSITE" id="PS50112">
    <property type="entry name" value="PAS"/>
    <property type="match status" value="2"/>
</dbReference>
<dbReference type="NCBIfam" id="TIGR00229">
    <property type="entry name" value="sensory_box"/>
    <property type="match status" value="2"/>
</dbReference>
<dbReference type="Pfam" id="PF13426">
    <property type="entry name" value="PAS_9"/>
    <property type="match status" value="1"/>
</dbReference>
<dbReference type="OrthoDB" id="9813024at2"/>
<keyword evidence="5" id="KW-0547">Nucleotide-binding</keyword>
<dbReference type="SMART" id="SM00086">
    <property type="entry name" value="PAC"/>
    <property type="match status" value="2"/>
</dbReference>
<dbReference type="Gene3D" id="3.30.565.10">
    <property type="entry name" value="Histidine kinase-like ATPase, C-terminal domain"/>
    <property type="match status" value="1"/>
</dbReference>
<dbReference type="SMART" id="SM00448">
    <property type="entry name" value="REC"/>
    <property type="match status" value="1"/>
</dbReference>
<evidence type="ECO:0000313" key="15">
    <source>
        <dbReference type="Proteomes" id="UP000183994"/>
    </source>
</evidence>
<evidence type="ECO:0000259" key="10">
    <source>
        <dbReference type="PROSITE" id="PS50109"/>
    </source>
</evidence>
<dbReference type="PRINTS" id="PR00344">
    <property type="entry name" value="BCTRLSENSOR"/>
</dbReference>
<evidence type="ECO:0000259" key="11">
    <source>
        <dbReference type="PROSITE" id="PS50110"/>
    </source>
</evidence>
<feature type="domain" description="PAS" evidence="12">
    <location>
        <begin position="163"/>
        <end position="245"/>
    </location>
</feature>
<dbReference type="InterPro" id="IPR035965">
    <property type="entry name" value="PAS-like_dom_sf"/>
</dbReference>
<evidence type="ECO:0000256" key="2">
    <source>
        <dbReference type="ARBA" id="ARBA00012438"/>
    </source>
</evidence>
<feature type="domain" description="PAS" evidence="12">
    <location>
        <begin position="36"/>
        <end position="91"/>
    </location>
</feature>
<dbReference type="SMART" id="SM00388">
    <property type="entry name" value="HisKA"/>
    <property type="match status" value="1"/>
</dbReference>